<dbReference type="FunFam" id="3.30.70.360:FF:000009">
    <property type="entry name" value="aminoacylase-1 isoform X1"/>
    <property type="match status" value="1"/>
</dbReference>
<dbReference type="InterPro" id="IPR002933">
    <property type="entry name" value="Peptidase_M20"/>
</dbReference>
<dbReference type="Gene3D" id="3.40.630.10">
    <property type="entry name" value="Zn peptidases"/>
    <property type="match status" value="1"/>
</dbReference>
<evidence type="ECO:0000313" key="12">
    <source>
        <dbReference type="Proteomes" id="UP000886520"/>
    </source>
</evidence>
<evidence type="ECO:0000256" key="4">
    <source>
        <dbReference type="ARBA" id="ARBA00022723"/>
    </source>
</evidence>
<name>A0A9D4VBL1_ADICA</name>
<dbReference type="Pfam" id="PF01546">
    <property type="entry name" value="Peptidase_M20"/>
    <property type="match status" value="1"/>
</dbReference>
<feature type="signal peptide" evidence="10">
    <location>
        <begin position="1"/>
        <end position="25"/>
    </location>
</feature>
<comment type="subcellular location">
    <subcellularLocation>
        <location evidence="1">Cytoplasm</location>
    </subcellularLocation>
</comment>
<feature type="chain" id="PRO_5038403494" description="N-acyl-aliphatic-L-amino acid amidohydrolase" evidence="10">
    <location>
        <begin position="26"/>
        <end position="482"/>
    </location>
</feature>
<dbReference type="InterPro" id="IPR052083">
    <property type="entry name" value="Aminoacylase-1_M20A"/>
</dbReference>
<dbReference type="EMBL" id="JABFUD020000002">
    <property type="protein sequence ID" value="KAI5083074.1"/>
    <property type="molecule type" value="Genomic_DNA"/>
</dbReference>
<evidence type="ECO:0000256" key="8">
    <source>
        <dbReference type="PIRSR" id="PIRSR036696-1"/>
    </source>
</evidence>
<feature type="binding site" evidence="9">
    <location>
        <position position="145"/>
    </location>
    <ligand>
        <name>Zn(2+)</name>
        <dbReference type="ChEBI" id="CHEBI:29105"/>
        <label>2</label>
    </ligand>
</feature>
<comment type="caution">
    <text evidence="11">The sequence shown here is derived from an EMBL/GenBank/DDBJ whole genome shotgun (WGS) entry which is preliminary data.</text>
</comment>
<dbReference type="GO" id="GO:0004046">
    <property type="term" value="F:aminoacylase activity"/>
    <property type="evidence" value="ECO:0007669"/>
    <property type="project" value="UniProtKB-EC"/>
</dbReference>
<evidence type="ECO:0000256" key="5">
    <source>
        <dbReference type="ARBA" id="ARBA00022801"/>
    </source>
</evidence>
<dbReference type="OrthoDB" id="3064516at2759"/>
<dbReference type="PANTHER" id="PTHR45892:SF1">
    <property type="entry name" value="AMINOACYLASE-1"/>
    <property type="match status" value="1"/>
</dbReference>
<evidence type="ECO:0000256" key="10">
    <source>
        <dbReference type="SAM" id="SignalP"/>
    </source>
</evidence>
<keyword evidence="4 9" id="KW-0479">Metal-binding</keyword>
<dbReference type="PIRSF" id="PIRSF036696">
    <property type="entry name" value="ACY-1"/>
    <property type="match status" value="1"/>
</dbReference>
<feature type="binding site" evidence="9">
    <location>
        <position position="145"/>
    </location>
    <ligand>
        <name>Zn(2+)</name>
        <dbReference type="ChEBI" id="CHEBI:29105"/>
        <label>1</label>
    </ligand>
</feature>
<protein>
    <recommendedName>
        <fullName evidence="2">N-acyl-aliphatic-L-amino acid amidohydrolase</fullName>
        <ecNumber evidence="2">3.5.1.14</ecNumber>
    </recommendedName>
    <alternativeName>
        <fullName evidence="7">N-acyl-L-amino-acid amidohydrolase</fullName>
    </alternativeName>
</protein>
<dbReference type="PROSITE" id="PS00759">
    <property type="entry name" value="ARGE_DAPE_CPG2_2"/>
    <property type="match status" value="1"/>
</dbReference>
<dbReference type="FunFam" id="3.40.630.10:FF:000019">
    <property type="entry name" value="Aminoacylase 1"/>
    <property type="match status" value="1"/>
</dbReference>
<feature type="binding site" evidence="9">
    <location>
        <position position="411"/>
    </location>
    <ligand>
        <name>Zn(2+)</name>
        <dbReference type="ChEBI" id="CHEBI:29105"/>
        <label>2</label>
    </ligand>
</feature>
<feature type="binding site" evidence="9">
    <location>
        <position position="207"/>
    </location>
    <ligand>
        <name>Zn(2+)</name>
        <dbReference type="ChEBI" id="CHEBI:29105"/>
        <label>1</label>
    </ligand>
</feature>
<dbReference type="InterPro" id="IPR036264">
    <property type="entry name" value="Bact_exopeptidase_dim_dom"/>
</dbReference>
<sequence length="482" mass="52486">MAIGAHVATLVVLMVAMAGPTVVSSEYGDGRKWVETCAGLEPAIELFRQYLRIPTVHPSPDYVPAVHFILSLAHNLSIHPARVVELVPGKGIALLTWSGSDPSLPSILLNSHMDVVPVKKEEWSHDPFEAVMEENGDIYARGAQDTKCIGIQYLEAIRNLKRKGFKPVRTVHISFVPDEEVGGGDGFAKLIDSTFFESLNVGVAIDEGLTSEAEAYRVSNADRSPWWLEIKAMGQPGHGSRLYDDSALENLMISLEAIKTFRDAQFDLVKAGLAEEGEVTSINAVYLKAGSVTSSGYVMNVQPSEAEAGLDIRVHPGTNTQVLETLIAEQWAPQSRNMSYKFIAKTPKSGRTPVDDSSPWWGLLVDAVIKTGGKLADVETRQSTTDGRLLRIAGIPTYGFSPISNTPIRQHSANEFLNAGVFCKGITKIVAGPSLIFWTLLSQGAWAVFFQVLELCTSPVRPLLAIGKLYIANLKGYHDTDL</sequence>
<feature type="binding site" evidence="9">
    <location>
        <position position="112"/>
    </location>
    <ligand>
        <name>Zn(2+)</name>
        <dbReference type="ChEBI" id="CHEBI:29105"/>
        <label>1</label>
    </ligand>
</feature>
<dbReference type="SUPFAM" id="SSF53187">
    <property type="entry name" value="Zn-dependent exopeptidases"/>
    <property type="match status" value="1"/>
</dbReference>
<proteinExistence type="predicted"/>
<dbReference type="GO" id="GO:0046872">
    <property type="term" value="F:metal ion binding"/>
    <property type="evidence" value="ECO:0007669"/>
    <property type="project" value="UniProtKB-KW"/>
</dbReference>
<dbReference type="PANTHER" id="PTHR45892">
    <property type="entry name" value="AMINOACYLASE-1"/>
    <property type="match status" value="1"/>
</dbReference>
<dbReference type="PROSITE" id="PS00758">
    <property type="entry name" value="ARGE_DAPE_CPG2_1"/>
    <property type="match status" value="1"/>
</dbReference>
<reference evidence="11" key="1">
    <citation type="submission" date="2021-01" db="EMBL/GenBank/DDBJ databases">
        <title>Adiantum capillus-veneris genome.</title>
        <authorList>
            <person name="Fang Y."/>
            <person name="Liao Q."/>
        </authorList>
    </citation>
    <scope>NUCLEOTIDE SEQUENCE</scope>
    <source>
        <strain evidence="11">H3</strain>
        <tissue evidence="11">Leaf</tissue>
    </source>
</reference>
<dbReference type="Proteomes" id="UP000886520">
    <property type="component" value="Chromosome 3"/>
</dbReference>
<comment type="cofactor">
    <cofactor evidence="9">
        <name>Zn(2+)</name>
        <dbReference type="ChEBI" id="CHEBI:29105"/>
    </cofactor>
    <text evidence="9">Binds 2 Zn(2+) ions per subunit.</text>
</comment>
<feature type="binding site" evidence="9">
    <location>
        <position position="180"/>
    </location>
    <ligand>
        <name>Zn(2+)</name>
        <dbReference type="ChEBI" id="CHEBI:29105"/>
        <label>2</label>
    </ligand>
</feature>
<dbReference type="GO" id="GO:0006520">
    <property type="term" value="P:amino acid metabolic process"/>
    <property type="evidence" value="ECO:0007669"/>
    <property type="project" value="InterPro"/>
</dbReference>
<keyword evidence="5" id="KW-0378">Hydrolase</keyword>
<feature type="active site" description="Proton acceptor" evidence="8">
    <location>
        <position position="179"/>
    </location>
</feature>
<dbReference type="GO" id="GO:0005737">
    <property type="term" value="C:cytoplasm"/>
    <property type="evidence" value="ECO:0007669"/>
    <property type="project" value="UniProtKB-SubCell"/>
</dbReference>
<dbReference type="InterPro" id="IPR001261">
    <property type="entry name" value="ArgE/DapE_CS"/>
</dbReference>
<dbReference type="NCBIfam" id="TIGR01880">
    <property type="entry name" value="Ac-peptdase-euk"/>
    <property type="match status" value="1"/>
</dbReference>
<evidence type="ECO:0000256" key="9">
    <source>
        <dbReference type="PIRSR" id="PIRSR036696-2"/>
    </source>
</evidence>
<dbReference type="SUPFAM" id="SSF55031">
    <property type="entry name" value="Bacterial exopeptidase dimerisation domain"/>
    <property type="match status" value="1"/>
</dbReference>
<dbReference type="Gene3D" id="3.30.70.360">
    <property type="match status" value="1"/>
</dbReference>
<feature type="active site" evidence="8">
    <location>
        <position position="114"/>
    </location>
</feature>
<keyword evidence="12" id="KW-1185">Reference proteome</keyword>
<organism evidence="11 12">
    <name type="scientific">Adiantum capillus-veneris</name>
    <name type="common">Maidenhair fern</name>
    <dbReference type="NCBI Taxonomy" id="13818"/>
    <lineage>
        <taxon>Eukaryota</taxon>
        <taxon>Viridiplantae</taxon>
        <taxon>Streptophyta</taxon>
        <taxon>Embryophyta</taxon>
        <taxon>Tracheophyta</taxon>
        <taxon>Polypodiopsida</taxon>
        <taxon>Polypodiidae</taxon>
        <taxon>Polypodiales</taxon>
        <taxon>Pteridineae</taxon>
        <taxon>Pteridaceae</taxon>
        <taxon>Vittarioideae</taxon>
        <taxon>Adiantum</taxon>
    </lineage>
</organism>
<gene>
    <name evidence="11" type="ORF">GOP47_0002817</name>
</gene>
<keyword evidence="3" id="KW-0963">Cytoplasm</keyword>
<dbReference type="InterPro" id="IPR010159">
    <property type="entry name" value="N-acyl_aa_amidohydrolase"/>
</dbReference>
<accession>A0A9D4VBL1</accession>
<evidence type="ECO:0000256" key="1">
    <source>
        <dbReference type="ARBA" id="ARBA00004496"/>
    </source>
</evidence>
<dbReference type="Gene3D" id="1.10.150.900">
    <property type="match status" value="1"/>
</dbReference>
<keyword evidence="10" id="KW-0732">Signal</keyword>
<evidence type="ECO:0000256" key="2">
    <source>
        <dbReference type="ARBA" id="ARBA00011913"/>
    </source>
</evidence>
<evidence type="ECO:0000256" key="3">
    <source>
        <dbReference type="ARBA" id="ARBA00022490"/>
    </source>
</evidence>
<dbReference type="AlphaFoldDB" id="A0A9D4VBL1"/>
<dbReference type="EC" id="3.5.1.14" evidence="2"/>
<evidence type="ECO:0000256" key="7">
    <source>
        <dbReference type="ARBA" id="ARBA00029656"/>
    </source>
</evidence>
<evidence type="ECO:0000256" key="6">
    <source>
        <dbReference type="ARBA" id="ARBA00022833"/>
    </source>
</evidence>
<keyword evidence="6 9" id="KW-0862">Zinc</keyword>
<evidence type="ECO:0000313" key="11">
    <source>
        <dbReference type="EMBL" id="KAI5083074.1"/>
    </source>
</evidence>